<dbReference type="OrthoDB" id="294702at2759"/>
<dbReference type="PANTHER" id="PTHR43798">
    <property type="entry name" value="MONOACYLGLYCEROL LIPASE"/>
    <property type="match status" value="1"/>
</dbReference>
<dbReference type="STRING" id="1448316.A0A395H7K0"/>
<dbReference type="EMBL" id="KZ824427">
    <property type="protein sequence ID" value="RAL03483.1"/>
    <property type="molecule type" value="Genomic_DNA"/>
</dbReference>
<dbReference type="Pfam" id="PF12697">
    <property type="entry name" value="Abhydrolase_6"/>
    <property type="match status" value="1"/>
</dbReference>
<dbReference type="InterPro" id="IPR050266">
    <property type="entry name" value="AB_hydrolase_sf"/>
</dbReference>
<keyword evidence="3" id="KW-1185">Reference proteome</keyword>
<evidence type="ECO:0000313" key="2">
    <source>
        <dbReference type="EMBL" id="RAL03483.1"/>
    </source>
</evidence>
<organism evidence="2 3">
    <name type="scientific">Aspergillus ibericus CBS 121593</name>
    <dbReference type="NCBI Taxonomy" id="1448316"/>
    <lineage>
        <taxon>Eukaryota</taxon>
        <taxon>Fungi</taxon>
        <taxon>Dikarya</taxon>
        <taxon>Ascomycota</taxon>
        <taxon>Pezizomycotina</taxon>
        <taxon>Eurotiomycetes</taxon>
        <taxon>Eurotiomycetidae</taxon>
        <taxon>Eurotiales</taxon>
        <taxon>Aspergillaceae</taxon>
        <taxon>Aspergillus</taxon>
        <taxon>Aspergillus subgen. Circumdati</taxon>
    </lineage>
</organism>
<dbReference type="RefSeq" id="XP_025577810.1">
    <property type="nucleotide sequence ID" value="XM_025722531.1"/>
</dbReference>
<dbReference type="Proteomes" id="UP000249402">
    <property type="component" value="Unassembled WGS sequence"/>
</dbReference>
<dbReference type="AlphaFoldDB" id="A0A395H7K0"/>
<name>A0A395H7K0_9EURO</name>
<dbReference type="VEuPathDB" id="FungiDB:BO80DRAFT_462691"/>
<gene>
    <name evidence="2" type="ORF">BO80DRAFT_462691</name>
</gene>
<dbReference type="InterPro" id="IPR000073">
    <property type="entry name" value="AB_hydrolase_1"/>
</dbReference>
<dbReference type="GO" id="GO:0016020">
    <property type="term" value="C:membrane"/>
    <property type="evidence" value="ECO:0007669"/>
    <property type="project" value="TreeGrafter"/>
</dbReference>
<accession>A0A395H7K0</accession>
<evidence type="ECO:0000313" key="3">
    <source>
        <dbReference type="Proteomes" id="UP000249402"/>
    </source>
</evidence>
<sequence length="312" mass="34763">MNHFTHTAHLETHTLSYALRGPPRHPGTPLALILTGITSSALEWSAVCRHLDTTIPILLYERSGYGRSDPSPNPPSSLTIIDELNQLLTVACLPPPYLVIGHSWGGILAREFLAARPAGDICGMVFVDAVQERMMFERWPDESIGAVTEGVEYMDVVRLAGDHALSEAEWGELMAEEGREGYKMQAGLELPFLQVSRGVLGRKGQLVPGGNVLGGRPVSVLRGNSKRDHELLYEAGVARGNGTEEQRRRFREYLERWEECEEEFQRELLNLSSVGRYSVTRRSGHNIQITEPELVAEEVRWVLSAVRNVALD</sequence>
<feature type="domain" description="AB hydrolase-1" evidence="1">
    <location>
        <begin position="34"/>
        <end position="297"/>
    </location>
</feature>
<dbReference type="SUPFAM" id="SSF53474">
    <property type="entry name" value="alpha/beta-Hydrolases"/>
    <property type="match status" value="1"/>
</dbReference>
<keyword evidence="2" id="KW-0378">Hydrolase</keyword>
<evidence type="ECO:0000259" key="1">
    <source>
        <dbReference type="Pfam" id="PF12697"/>
    </source>
</evidence>
<dbReference type="InterPro" id="IPR029058">
    <property type="entry name" value="AB_hydrolase_fold"/>
</dbReference>
<dbReference type="GeneID" id="37227396"/>
<proteinExistence type="predicted"/>
<protein>
    <submittedName>
        <fullName evidence="2">Alpha/beta hydrolase</fullName>
    </submittedName>
</protein>
<reference evidence="2 3" key="1">
    <citation type="submission" date="2018-02" db="EMBL/GenBank/DDBJ databases">
        <title>The genomes of Aspergillus section Nigri reveals drivers in fungal speciation.</title>
        <authorList>
            <consortium name="DOE Joint Genome Institute"/>
            <person name="Vesth T.C."/>
            <person name="Nybo J."/>
            <person name="Theobald S."/>
            <person name="Brandl J."/>
            <person name="Frisvad J.C."/>
            <person name="Nielsen K.F."/>
            <person name="Lyhne E.K."/>
            <person name="Kogle M.E."/>
            <person name="Kuo A."/>
            <person name="Riley R."/>
            <person name="Clum A."/>
            <person name="Nolan M."/>
            <person name="Lipzen A."/>
            <person name="Salamov A."/>
            <person name="Henrissat B."/>
            <person name="Wiebenga A."/>
            <person name="De vries R.P."/>
            <person name="Grigoriev I.V."/>
            <person name="Mortensen U.H."/>
            <person name="Andersen M.R."/>
            <person name="Baker S.E."/>
        </authorList>
    </citation>
    <scope>NUCLEOTIDE SEQUENCE [LARGE SCALE GENOMIC DNA]</scope>
    <source>
        <strain evidence="2 3">CBS 121593</strain>
    </source>
</reference>
<dbReference type="Gene3D" id="3.40.50.1820">
    <property type="entry name" value="alpha/beta hydrolase"/>
    <property type="match status" value="1"/>
</dbReference>
<dbReference type="GO" id="GO:0016787">
    <property type="term" value="F:hydrolase activity"/>
    <property type="evidence" value="ECO:0007669"/>
    <property type="project" value="UniProtKB-KW"/>
</dbReference>
<dbReference type="PANTHER" id="PTHR43798:SF33">
    <property type="entry name" value="HYDROLASE, PUTATIVE (AFU_ORTHOLOGUE AFUA_2G14860)-RELATED"/>
    <property type="match status" value="1"/>
</dbReference>